<evidence type="ECO:0000256" key="7">
    <source>
        <dbReference type="ARBA" id="ARBA00047899"/>
    </source>
</evidence>
<evidence type="ECO:0000256" key="11">
    <source>
        <dbReference type="SAM" id="MobiDB-lite"/>
    </source>
</evidence>
<gene>
    <name evidence="13" type="ORF">BU61_7359</name>
</gene>
<comment type="catalytic activity">
    <reaction evidence="8">
        <text>L-seryl-[protein] + ATP = O-phospho-L-seryl-[protein] + ADP + H(+)</text>
        <dbReference type="Rhea" id="RHEA:17989"/>
        <dbReference type="Rhea" id="RHEA-COMP:9863"/>
        <dbReference type="Rhea" id="RHEA-COMP:11604"/>
        <dbReference type="ChEBI" id="CHEBI:15378"/>
        <dbReference type="ChEBI" id="CHEBI:29999"/>
        <dbReference type="ChEBI" id="CHEBI:30616"/>
        <dbReference type="ChEBI" id="CHEBI:83421"/>
        <dbReference type="ChEBI" id="CHEBI:456216"/>
        <dbReference type="EC" id="2.7.11.1"/>
    </reaction>
</comment>
<dbReference type="PROSITE" id="PS00108">
    <property type="entry name" value="PROTEIN_KINASE_ST"/>
    <property type="match status" value="1"/>
</dbReference>
<feature type="binding site" evidence="9">
    <location>
        <position position="52"/>
    </location>
    <ligand>
        <name>ATP</name>
        <dbReference type="ChEBI" id="CHEBI:30616"/>
    </ligand>
</feature>
<feature type="region of interest" description="Disordered" evidence="11">
    <location>
        <begin position="274"/>
        <end position="295"/>
    </location>
</feature>
<dbReference type="Pfam" id="PF00069">
    <property type="entry name" value="Pkinase"/>
    <property type="match status" value="1"/>
</dbReference>
<dbReference type="InterPro" id="IPR017441">
    <property type="entry name" value="Protein_kinase_ATP_BS"/>
</dbReference>
<dbReference type="SMART" id="SM00220">
    <property type="entry name" value="S_TKc"/>
    <property type="match status" value="1"/>
</dbReference>
<evidence type="ECO:0000313" key="13">
    <source>
        <dbReference type="EMBL" id="NIG59904.1"/>
    </source>
</evidence>
<protein>
    <recommendedName>
        <fullName evidence="1">non-specific serine/threonine protein kinase</fullName>
        <ecNumber evidence="1">2.7.11.1</ecNumber>
    </recommendedName>
</protein>
<organism evidence="13 14">
    <name type="scientific">Pontoporia blainvillei</name>
    <name type="common">Franciscana</name>
    <name type="synonym">Delphinus blainvillei</name>
    <dbReference type="NCBI Taxonomy" id="48723"/>
    <lineage>
        <taxon>Eukaryota</taxon>
        <taxon>Metazoa</taxon>
        <taxon>Chordata</taxon>
        <taxon>Craniata</taxon>
        <taxon>Vertebrata</taxon>
        <taxon>Euteleostomi</taxon>
        <taxon>Mammalia</taxon>
        <taxon>Eutheria</taxon>
        <taxon>Laurasiatheria</taxon>
        <taxon>Artiodactyla</taxon>
        <taxon>Whippomorpha</taxon>
        <taxon>Cetacea</taxon>
        <taxon>Odontoceti</taxon>
        <taxon>Pontoporiidae</taxon>
        <taxon>Pontoporia</taxon>
    </lineage>
</organism>
<dbReference type="PANTHER" id="PTHR24346:SF56">
    <property type="entry name" value="SERINE_THREONINE-PROTEIN KINASE MARK2"/>
    <property type="match status" value="1"/>
</dbReference>
<evidence type="ECO:0000256" key="3">
    <source>
        <dbReference type="ARBA" id="ARBA00022679"/>
    </source>
</evidence>
<evidence type="ECO:0000313" key="14">
    <source>
        <dbReference type="Proteomes" id="UP001165941"/>
    </source>
</evidence>
<dbReference type="CDD" id="cd14003">
    <property type="entry name" value="STKc_AMPK-like"/>
    <property type="match status" value="1"/>
</dbReference>
<evidence type="ECO:0000256" key="8">
    <source>
        <dbReference type="ARBA" id="ARBA00048679"/>
    </source>
</evidence>
<dbReference type="PROSITE" id="PS00107">
    <property type="entry name" value="PROTEIN_KINASE_ATP"/>
    <property type="match status" value="1"/>
</dbReference>
<dbReference type="SUPFAM" id="SSF56112">
    <property type="entry name" value="Protein kinase-like (PK-like)"/>
    <property type="match status" value="1"/>
</dbReference>
<reference evidence="13" key="1">
    <citation type="submission" date="2018-05" db="EMBL/GenBank/DDBJ databases">
        <authorList>
            <person name="Pedro S.L.S."/>
            <person name="Freitas R.C."/>
            <person name="Barreto A.S."/>
            <person name="Lima A.O.S."/>
        </authorList>
    </citation>
    <scope>NUCLEOTIDE SEQUENCE</scope>
    <source>
        <strain evidence="13">BP203</strain>
        <tissue evidence="13">Muscle</tissue>
    </source>
</reference>
<dbReference type="PROSITE" id="PS50011">
    <property type="entry name" value="PROTEIN_KINASE_DOM"/>
    <property type="match status" value="1"/>
</dbReference>
<feature type="domain" description="Protein kinase" evidence="12">
    <location>
        <begin position="19"/>
        <end position="270"/>
    </location>
</feature>
<evidence type="ECO:0000256" key="5">
    <source>
        <dbReference type="ARBA" id="ARBA00022777"/>
    </source>
</evidence>
<keyword evidence="3" id="KW-0808">Transferase</keyword>
<keyword evidence="6 9" id="KW-0067">ATP-binding</keyword>
<dbReference type="EMBL" id="PGGH01138934">
    <property type="protein sequence ID" value="NIG59904.1"/>
    <property type="molecule type" value="Genomic_DNA"/>
</dbReference>
<evidence type="ECO:0000259" key="12">
    <source>
        <dbReference type="PROSITE" id="PS50011"/>
    </source>
</evidence>
<dbReference type="InterPro" id="IPR008271">
    <property type="entry name" value="Ser/Thr_kinase_AS"/>
</dbReference>
<comment type="caution">
    <text evidence="13">The sequence shown here is derived from an EMBL/GenBank/DDBJ whole genome shotgun (WGS) entry which is preliminary data.</text>
</comment>
<evidence type="ECO:0000256" key="4">
    <source>
        <dbReference type="ARBA" id="ARBA00022741"/>
    </source>
</evidence>
<accession>A0ABX0S458</accession>
<dbReference type="PANTHER" id="PTHR24346">
    <property type="entry name" value="MAP/MICROTUBULE AFFINITY-REGULATING KINASE"/>
    <property type="match status" value="1"/>
</dbReference>
<comment type="similarity">
    <text evidence="10">Belongs to the protein kinase superfamily.</text>
</comment>
<dbReference type="EC" id="2.7.11.1" evidence="1"/>
<evidence type="ECO:0000256" key="6">
    <source>
        <dbReference type="ARBA" id="ARBA00022840"/>
    </source>
</evidence>
<evidence type="ECO:0000256" key="9">
    <source>
        <dbReference type="PROSITE-ProRule" id="PRU10141"/>
    </source>
</evidence>
<name>A0ABX0S458_PONBL</name>
<keyword evidence="2 10" id="KW-0723">Serine/threonine-protein kinase</keyword>
<keyword evidence="5" id="KW-0418">Kinase</keyword>
<dbReference type="InterPro" id="IPR000719">
    <property type="entry name" value="Prot_kinase_dom"/>
</dbReference>
<dbReference type="Gene3D" id="1.10.510.10">
    <property type="entry name" value="Transferase(Phosphotransferase) domain 1"/>
    <property type="match status" value="1"/>
</dbReference>
<evidence type="ECO:0000256" key="10">
    <source>
        <dbReference type="RuleBase" id="RU000304"/>
    </source>
</evidence>
<sequence>MMEGLTGNSADKGARIEDYEILHTIGEGSFAKVKLARHIVTRTQVAVKVIKKRHQSFSTFQARFREVFSMRALNHPNIVKMLGVIETEETLFLVMEYLSGGDMFSYLMIPGRMTEAEAQGPFQQLVSALQHCHQRGIVHQDLKPPNLLFDSSMNLKLTDFGFSNKCDDAAKLDTICGTLLYAAPELLLAQSYSSPALDVWNLGVVLYIMVTGCRPLVGKDVQELRTRILQVQYPIPPYLSLEIRGLLQKMIALNPSDRGTLPDLMRHPWVNMGPKEPLQPPCEEDPGVTTGLQWK</sequence>
<dbReference type="PIRSF" id="PIRSF000654">
    <property type="entry name" value="Integrin-linked_kinase"/>
    <property type="match status" value="1"/>
</dbReference>
<keyword evidence="14" id="KW-1185">Reference proteome</keyword>
<evidence type="ECO:0000256" key="2">
    <source>
        <dbReference type="ARBA" id="ARBA00022527"/>
    </source>
</evidence>
<dbReference type="Proteomes" id="UP001165941">
    <property type="component" value="Unassembled WGS sequence"/>
</dbReference>
<proteinExistence type="inferred from homology"/>
<comment type="catalytic activity">
    <reaction evidence="7">
        <text>L-threonyl-[protein] + ATP = O-phospho-L-threonyl-[protein] + ADP + H(+)</text>
        <dbReference type="Rhea" id="RHEA:46608"/>
        <dbReference type="Rhea" id="RHEA-COMP:11060"/>
        <dbReference type="Rhea" id="RHEA-COMP:11605"/>
        <dbReference type="ChEBI" id="CHEBI:15378"/>
        <dbReference type="ChEBI" id="CHEBI:30013"/>
        <dbReference type="ChEBI" id="CHEBI:30616"/>
        <dbReference type="ChEBI" id="CHEBI:61977"/>
        <dbReference type="ChEBI" id="CHEBI:456216"/>
        <dbReference type="EC" id="2.7.11.1"/>
    </reaction>
</comment>
<evidence type="ECO:0000256" key="1">
    <source>
        <dbReference type="ARBA" id="ARBA00012513"/>
    </source>
</evidence>
<keyword evidence="4 9" id="KW-0547">Nucleotide-binding</keyword>
<dbReference type="InterPro" id="IPR011009">
    <property type="entry name" value="Kinase-like_dom_sf"/>
</dbReference>